<evidence type="ECO:0000256" key="4">
    <source>
        <dbReference type="ARBA" id="ARBA00022617"/>
    </source>
</evidence>
<keyword evidence="11" id="KW-1133">Transmembrane helix</keyword>
<dbReference type="GO" id="GO:0019645">
    <property type="term" value="P:anaerobic electron transport chain"/>
    <property type="evidence" value="ECO:0007669"/>
    <property type="project" value="TreeGrafter"/>
</dbReference>
<dbReference type="Gene3D" id="1.10.1130.10">
    <property type="entry name" value="Flavocytochrome C3, Chain A"/>
    <property type="match status" value="1"/>
</dbReference>
<dbReference type="PIRSF" id="PIRSF000243">
    <property type="entry name" value="Cyt_c552"/>
    <property type="match status" value="1"/>
</dbReference>
<evidence type="ECO:0000256" key="8">
    <source>
        <dbReference type="ARBA" id="ARBA00023002"/>
    </source>
</evidence>
<protein>
    <recommendedName>
        <fullName evidence="3">nitrite reductase (cytochrome; ammonia-forming)</fullName>
        <ecNumber evidence="3">1.7.2.2</ecNumber>
    </recommendedName>
</protein>
<evidence type="ECO:0000313" key="12">
    <source>
        <dbReference type="EMBL" id="OGM04439.1"/>
    </source>
</evidence>
<name>A0A1F7WPW0_9BACT</name>
<comment type="catalytic activity">
    <reaction evidence="10">
        <text>6 Fe(III)-[cytochrome c] + NH4(+) + 2 H2O = 6 Fe(II)-[cytochrome c] + nitrite + 8 H(+)</text>
        <dbReference type="Rhea" id="RHEA:13089"/>
        <dbReference type="Rhea" id="RHEA-COMP:10350"/>
        <dbReference type="Rhea" id="RHEA-COMP:14399"/>
        <dbReference type="ChEBI" id="CHEBI:15377"/>
        <dbReference type="ChEBI" id="CHEBI:15378"/>
        <dbReference type="ChEBI" id="CHEBI:16301"/>
        <dbReference type="ChEBI" id="CHEBI:28938"/>
        <dbReference type="ChEBI" id="CHEBI:29033"/>
        <dbReference type="ChEBI" id="CHEBI:29034"/>
        <dbReference type="EC" id="1.7.2.2"/>
    </reaction>
</comment>
<dbReference type="PANTHER" id="PTHR30633:SF0">
    <property type="entry name" value="CYTOCHROME C-552"/>
    <property type="match status" value="1"/>
</dbReference>
<keyword evidence="11" id="KW-0472">Membrane</keyword>
<dbReference type="GO" id="GO:0030288">
    <property type="term" value="C:outer membrane-bounded periplasmic space"/>
    <property type="evidence" value="ECO:0007669"/>
    <property type="project" value="TreeGrafter"/>
</dbReference>
<feature type="transmembrane region" description="Helical" evidence="11">
    <location>
        <begin position="7"/>
        <end position="29"/>
    </location>
</feature>
<keyword evidence="9" id="KW-0408">Iron</keyword>
<evidence type="ECO:0000256" key="11">
    <source>
        <dbReference type="SAM" id="Phobius"/>
    </source>
</evidence>
<keyword evidence="8" id="KW-0560">Oxidoreductase</keyword>
<comment type="caution">
    <text evidence="12">The sequence shown here is derived from an EMBL/GenBank/DDBJ whole genome shotgun (WGS) entry which is preliminary data.</text>
</comment>
<reference evidence="12 13" key="1">
    <citation type="journal article" date="2016" name="Nat. Commun.">
        <title>Thousands of microbial genomes shed light on interconnected biogeochemical processes in an aquifer system.</title>
        <authorList>
            <person name="Anantharaman K."/>
            <person name="Brown C.T."/>
            <person name="Hug L.A."/>
            <person name="Sharon I."/>
            <person name="Castelle C.J."/>
            <person name="Probst A.J."/>
            <person name="Thomas B.C."/>
            <person name="Singh A."/>
            <person name="Wilkins M.J."/>
            <person name="Karaoz U."/>
            <person name="Brodie E.L."/>
            <person name="Williams K.H."/>
            <person name="Hubbard S.S."/>
            <person name="Banfield J.F."/>
        </authorList>
    </citation>
    <scope>NUCLEOTIDE SEQUENCE [LARGE SCALE GENOMIC DNA]</scope>
</reference>
<dbReference type="CDD" id="cd00548">
    <property type="entry name" value="NrfA-like"/>
    <property type="match status" value="1"/>
</dbReference>
<gene>
    <name evidence="12" type="ORF">A2008_13775</name>
</gene>
<dbReference type="PANTHER" id="PTHR30633">
    <property type="entry name" value="CYTOCHROME C-552 RESPIRATORY NITRITE REDUCTASE"/>
    <property type="match status" value="1"/>
</dbReference>
<evidence type="ECO:0000256" key="3">
    <source>
        <dbReference type="ARBA" id="ARBA00011887"/>
    </source>
</evidence>
<dbReference type="GO" id="GO:0020037">
    <property type="term" value="F:heme binding"/>
    <property type="evidence" value="ECO:0007669"/>
    <property type="project" value="TreeGrafter"/>
</dbReference>
<dbReference type="EMBL" id="MGFH01000143">
    <property type="protein sequence ID" value="OGM04439.1"/>
    <property type="molecule type" value="Genomic_DNA"/>
</dbReference>
<sequence length="496" mass="55557">MNIQKIIISLCAAAIAVSLAVISVVFVYAPPKPVEVKTGVIADGEFEPSKWGQLYPLEYDSWVRTKEPRRSNKSAYKKGWDDDGIIYDKLSEFPYMALLFNGWGFGIEYNEPRGHHYMMIDQSEVDSSRVKAGGACLACKSPYADKLVRDTKGAIFSSPYKDAVNMIPENHRQLGVACIDCHDNKTMDLKVSKWTILKGLETIGHASCSKEEMRNVACAQCHVTYIIPKDAGMKSTDVIFPWKGGKWGDISVETIIANIKESPAHNEWKQAVTGFKVGFIRHPEFEFFTRNSTHFKAGAACADCHMPYKRVGANKISDHDVKSPLKEDMRACLQCHAETPEWLKERVVAIQEKTLALMNRSGYAVATAAKLFELAHLEQEKGKTMETAIYDKAKQYYLEAFYRSIFLGAENSVGFHNPPEAMRIAGDSVAYASKAEALLRQGLTKAGVEVPMNINLELSKYINQRGSKKLNFRPEQEFADPTKIQDTLLPKEMKGL</sequence>
<dbReference type="GO" id="GO:0046872">
    <property type="term" value="F:metal ion binding"/>
    <property type="evidence" value="ECO:0007669"/>
    <property type="project" value="UniProtKB-KW"/>
</dbReference>
<dbReference type="GO" id="GO:0042279">
    <property type="term" value="F:nitrite reductase (cytochrome, ammonia-forming) activity"/>
    <property type="evidence" value="ECO:0007669"/>
    <property type="project" value="UniProtKB-EC"/>
</dbReference>
<dbReference type="Gene3D" id="1.20.140.10">
    <property type="entry name" value="Butyryl-CoA Dehydrogenase, subunit A, domain 3"/>
    <property type="match status" value="1"/>
</dbReference>
<dbReference type="Proteomes" id="UP000178735">
    <property type="component" value="Unassembled WGS sequence"/>
</dbReference>
<dbReference type="SUPFAM" id="SSF48695">
    <property type="entry name" value="Multiheme cytochromes"/>
    <property type="match status" value="1"/>
</dbReference>
<comment type="subcellular location">
    <subcellularLocation>
        <location evidence="1">Cell envelope</location>
    </subcellularLocation>
</comment>
<dbReference type="STRING" id="1817813.A2008_13775"/>
<keyword evidence="5" id="KW-0479">Metal-binding</keyword>
<evidence type="ECO:0000256" key="1">
    <source>
        <dbReference type="ARBA" id="ARBA00004196"/>
    </source>
</evidence>
<evidence type="ECO:0000313" key="13">
    <source>
        <dbReference type="Proteomes" id="UP000178735"/>
    </source>
</evidence>
<dbReference type="AlphaFoldDB" id="A0A1F7WPW0"/>
<dbReference type="Pfam" id="PF02335">
    <property type="entry name" value="Cytochrom_C552"/>
    <property type="match status" value="1"/>
</dbReference>
<evidence type="ECO:0000256" key="7">
    <source>
        <dbReference type="ARBA" id="ARBA00022837"/>
    </source>
</evidence>
<evidence type="ECO:0000256" key="2">
    <source>
        <dbReference type="ARBA" id="ARBA00009288"/>
    </source>
</evidence>
<keyword evidence="11" id="KW-0812">Transmembrane</keyword>
<evidence type="ECO:0000256" key="5">
    <source>
        <dbReference type="ARBA" id="ARBA00022723"/>
    </source>
</evidence>
<evidence type="ECO:0000256" key="10">
    <source>
        <dbReference type="ARBA" id="ARBA00049131"/>
    </source>
</evidence>
<keyword evidence="4" id="KW-0349">Heme</keyword>
<proteinExistence type="inferred from homology"/>
<comment type="similarity">
    <text evidence="2">Belongs to the cytochrome c-552 family.</text>
</comment>
<dbReference type="EC" id="1.7.2.2" evidence="3"/>
<dbReference type="InterPro" id="IPR036280">
    <property type="entry name" value="Multihaem_cyt_sf"/>
</dbReference>
<accession>A0A1F7WPW0</accession>
<evidence type="ECO:0000256" key="6">
    <source>
        <dbReference type="ARBA" id="ARBA00022729"/>
    </source>
</evidence>
<organism evidence="12 13">
    <name type="scientific">Candidatus Wallbacteria bacterium GWC2_49_35</name>
    <dbReference type="NCBI Taxonomy" id="1817813"/>
    <lineage>
        <taxon>Bacteria</taxon>
        <taxon>Candidatus Walliibacteriota</taxon>
    </lineage>
</organism>
<evidence type="ECO:0000256" key="9">
    <source>
        <dbReference type="ARBA" id="ARBA00023004"/>
    </source>
</evidence>
<dbReference type="InterPro" id="IPR003321">
    <property type="entry name" value="Cyt_c552"/>
</dbReference>
<keyword evidence="7" id="KW-0106">Calcium</keyword>
<keyword evidence="6" id="KW-0732">Signal</keyword>